<evidence type="ECO:0000259" key="1">
    <source>
        <dbReference type="Pfam" id="PF12728"/>
    </source>
</evidence>
<dbReference type="AlphaFoldDB" id="A0AAU8T155"/>
<gene>
    <name evidence="2" type="ORF">OI25_2915</name>
</gene>
<reference evidence="2 3" key="1">
    <citation type="journal article" date="2015" name="Genome Announc.">
        <title>Complete genome sequences for 59 burkholderia isolates, both pathogenic and near neighbor.</title>
        <authorList>
            <person name="Johnson S.L."/>
            <person name="Bishop-Lilly K.A."/>
            <person name="Ladner J.T."/>
            <person name="Daligault H.E."/>
            <person name="Davenport K.W."/>
            <person name="Jaissle J."/>
            <person name="Frey K.G."/>
            <person name="Koroleva G.I."/>
            <person name="Bruce D.C."/>
            <person name="Coyne S.R."/>
            <person name="Broomall S.M."/>
            <person name="Li P.E."/>
            <person name="Teshima H."/>
            <person name="Gibbons H.S."/>
            <person name="Palacios G.F."/>
            <person name="Rosenzweig C.N."/>
            <person name="Redden C.L."/>
            <person name="Xu Y."/>
            <person name="Minogue T.D."/>
            <person name="Chain P.S."/>
        </authorList>
    </citation>
    <scope>NUCLEOTIDE SEQUENCE [LARGE SCALE GENOMIC DNA]</scope>
    <source>
        <strain evidence="2 3">ATCC BAA-463</strain>
    </source>
</reference>
<dbReference type="GeneID" id="66520885"/>
<dbReference type="KEGG" id="bfn:OI25_2915"/>
<dbReference type="Pfam" id="PF12728">
    <property type="entry name" value="HTH_17"/>
    <property type="match status" value="1"/>
</dbReference>
<name>A0AAU8T155_9BURK</name>
<dbReference type="Proteomes" id="UP000032614">
    <property type="component" value="Chromosome 1"/>
</dbReference>
<dbReference type="EMBL" id="CP010026">
    <property type="protein sequence ID" value="AJZ59562.1"/>
    <property type="molecule type" value="Genomic_DNA"/>
</dbReference>
<sequence length="197" mass="21086">MSSHDAALKTYEVLAALHALPDKAALTTAEAALFLRLSPKTLERMRLDGSGPTYTQGGIRGARGGNQKCLYLKIDLLTWQQANQVSNSMEAAVRRGHAFRTVFDLIAEAPFYVNASGMVAGAAEEVSLGVVIKRLGVDSWDLVWLPVVEAAGREWADLSAHQELSKAALSALAASRQKITAALEATSIASVIRGKRL</sequence>
<dbReference type="RefSeq" id="WP_082094329.1">
    <property type="nucleotide sequence ID" value="NZ_CP010026.1"/>
</dbReference>
<proteinExistence type="predicted"/>
<dbReference type="InterPro" id="IPR041657">
    <property type="entry name" value="HTH_17"/>
</dbReference>
<evidence type="ECO:0000313" key="2">
    <source>
        <dbReference type="EMBL" id="AJZ59562.1"/>
    </source>
</evidence>
<protein>
    <recommendedName>
        <fullName evidence="1">Helix-turn-helix domain-containing protein</fullName>
    </recommendedName>
</protein>
<feature type="domain" description="Helix-turn-helix" evidence="1">
    <location>
        <begin position="26"/>
        <end position="83"/>
    </location>
</feature>
<accession>A0AAU8T155</accession>
<evidence type="ECO:0000313" key="3">
    <source>
        <dbReference type="Proteomes" id="UP000032614"/>
    </source>
</evidence>
<organism evidence="2 3">
    <name type="scientific">Paraburkholderia fungorum</name>
    <dbReference type="NCBI Taxonomy" id="134537"/>
    <lineage>
        <taxon>Bacteria</taxon>
        <taxon>Pseudomonadati</taxon>
        <taxon>Pseudomonadota</taxon>
        <taxon>Betaproteobacteria</taxon>
        <taxon>Burkholderiales</taxon>
        <taxon>Burkholderiaceae</taxon>
        <taxon>Paraburkholderia</taxon>
    </lineage>
</organism>